<dbReference type="PANTHER" id="PTHR37528">
    <property type="entry name" value="UPF0149 PROTEIN YGFB"/>
    <property type="match status" value="1"/>
</dbReference>
<dbReference type="NCBIfam" id="NF002477">
    <property type="entry name" value="PRK01736.1"/>
    <property type="match status" value="1"/>
</dbReference>
<dbReference type="Gene3D" id="1.20.120.740">
    <property type="entry name" value="YgfB uncharacterised protein family UPF0149, PF03695"/>
    <property type="match status" value="1"/>
</dbReference>
<evidence type="ECO:0000313" key="3">
    <source>
        <dbReference type="EMBL" id="KJY85449.1"/>
    </source>
</evidence>
<dbReference type="PATRIC" id="fig|579748.3.peg.47"/>
<dbReference type="AlphaFoldDB" id="A0A0F4NRG5"/>
<evidence type="ECO:0000256" key="1">
    <source>
        <dbReference type="ARBA" id="ARBA00038308"/>
    </source>
</evidence>
<dbReference type="SUPFAM" id="SSF101327">
    <property type="entry name" value="YgfB-like"/>
    <property type="match status" value="1"/>
</dbReference>
<reference evidence="3 4" key="1">
    <citation type="journal article" date="2015" name="BMC Genomics">
        <title>Genome mining reveals unlocked bioactive potential of marine Gram-negative bacteria.</title>
        <authorList>
            <person name="Machado H."/>
            <person name="Sonnenschein E.C."/>
            <person name="Melchiorsen J."/>
            <person name="Gram L."/>
        </authorList>
    </citation>
    <scope>NUCLEOTIDE SEQUENCE [LARGE SCALE GENOMIC DNA]</scope>
    <source>
        <strain evidence="3 4">S2757</strain>
    </source>
</reference>
<comment type="similarity">
    <text evidence="1 2">Belongs to the UPF0149 family.</text>
</comment>
<dbReference type="Proteomes" id="UP000033673">
    <property type="component" value="Unassembled WGS sequence"/>
</dbReference>
<organism evidence="3 4">
    <name type="scientific">Vibrio galatheae</name>
    <dbReference type="NCBI Taxonomy" id="579748"/>
    <lineage>
        <taxon>Bacteria</taxon>
        <taxon>Pseudomonadati</taxon>
        <taxon>Pseudomonadota</taxon>
        <taxon>Gammaproteobacteria</taxon>
        <taxon>Vibrionales</taxon>
        <taxon>Vibrionaceae</taxon>
        <taxon>Vibrio</taxon>
    </lineage>
</organism>
<dbReference type="EMBL" id="JXXV01000002">
    <property type="protein sequence ID" value="KJY85449.1"/>
    <property type="molecule type" value="Genomic_DNA"/>
</dbReference>
<dbReference type="STRING" id="579748.TW81_00235"/>
<comment type="caution">
    <text evidence="3">The sequence shown here is derived from an EMBL/GenBank/DDBJ whole genome shotgun (WGS) entry which is preliminary data.</text>
</comment>
<dbReference type="InterPro" id="IPR011978">
    <property type="entry name" value="YgfB-like"/>
</dbReference>
<name>A0A0F4NRG5_9VIBR</name>
<dbReference type="NCBIfam" id="TIGR02292">
    <property type="entry name" value="ygfB_yecA"/>
    <property type="match status" value="1"/>
</dbReference>
<dbReference type="OrthoDB" id="9783391at2"/>
<keyword evidence="4" id="KW-1185">Reference proteome</keyword>
<evidence type="ECO:0000256" key="2">
    <source>
        <dbReference type="HAMAP-Rule" id="MF_00346"/>
    </source>
</evidence>
<dbReference type="Pfam" id="PF03695">
    <property type="entry name" value="UPF0149"/>
    <property type="match status" value="1"/>
</dbReference>
<dbReference type="GO" id="GO:0005829">
    <property type="term" value="C:cytosol"/>
    <property type="evidence" value="ECO:0007669"/>
    <property type="project" value="TreeGrafter"/>
</dbReference>
<dbReference type="RefSeq" id="WP_045953719.1">
    <property type="nucleotide sequence ID" value="NZ_JXXV01000002.1"/>
</dbReference>
<protein>
    <recommendedName>
        <fullName evidence="2">UPF0149 protein TW81_00235</fullName>
    </recommendedName>
</protein>
<gene>
    <name evidence="3" type="ORF">TW81_00235</name>
</gene>
<accession>A0A0F4NRG5</accession>
<proteinExistence type="inferred from homology"/>
<dbReference type="InterPro" id="IPR036255">
    <property type="entry name" value="YgfB-like_sf"/>
</dbReference>
<evidence type="ECO:0000313" key="4">
    <source>
        <dbReference type="Proteomes" id="UP000033673"/>
    </source>
</evidence>
<dbReference type="PANTHER" id="PTHR37528:SF1">
    <property type="entry name" value="UPF0149 PROTEIN YGFB"/>
    <property type="match status" value="1"/>
</dbReference>
<sequence length="192" mass="20571">MSKTKLPEYLPFASELQSAGLAVNPAELHGLLTGMLSGGLSLTDKSWQPMVFDYVSEGMGWPTKALQLAEATLDATVAELTGTEMELDLLLPDEDASATLFDIADGLADWVNHFISGLGLVNTALNKASNDAKEALADLEEIAKLGIDEDDDLQEQAQLLEQVVEHVKACVLTIHAEFGQRKAEPSAAPTIH</sequence>
<dbReference type="HAMAP" id="MF_00346">
    <property type="entry name" value="UPF0149"/>
    <property type="match status" value="1"/>
</dbReference>